<name>A0A9R0Z134_TRITD</name>
<dbReference type="AlphaFoldDB" id="A0A9R0Z134"/>
<feature type="domain" description="Protein kinase" evidence="3">
    <location>
        <begin position="53"/>
        <end position="366"/>
    </location>
</feature>
<dbReference type="Proteomes" id="UP000324705">
    <property type="component" value="Chromosome 7A"/>
</dbReference>
<gene>
    <name evidence="4" type="ORF">TRITD_7Av1G002610</name>
</gene>
<dbReference type="GO" id="GO:0005886">
    <property type="term" value="C:plasma membrane"/>
    <property type="evidence" value="ECO:0007669"/>
    <property type="project" value="TreeGrafter"/>
</dbReference>
<dbReference type="InterPro" id="IPR000719">
    <property type="entry name" value="Prot_kinase_dom"/>
</dbReference>
<evidence type="ECO:0000256" key="1">
    <source>
        <dbReference type="ARBA" id="ARBA00022741"/>
    </source>
</evidence>
<dbReference type="GO" id="GO:0005524">
    <property type="term" value="F:ATP binding"/>
    <property type="evidence" value="ECO:0007669"/>
    <property type="project" value="UniProtKB-KW"/>
</dbReference>
<evidence type="ECO:0000313" key="5">
    <source>
        <dbReference type="Proteomes" id="UP000324705"/>
    </source>
</evidence>
<dbReference type="EMBL" id="LT934123">
    <property type="protein sequence ID" value="VAI68344.1"/>
    <property type="molecule type" value="Genomic_DNA"/>
</dbReference>
<evidence type="ECO:0000256" key="2">
    <source>
        <dbReference type="ARBA" id="ARBA00022840"/>
    </source>
</evidence>
<reference evidence="4 5" key="1">
    <citation type="submission" date="2017-09" db="EMBL/GenBank/DDBJ databases">
        <authorList>
            <consortium name="International Durum Wheat Genome Sequencing Consortium (IDWGSC)"/>
            <person name="Milanesi L."/>
        </authorList>
    </citation>
    <scope>NUCLEOTIDE SEQUENCE [LARGE SCALE GENOMIC DNA]</scope>
    <source>
        <strain evidence="5">cv. Svevo</strain>
    </source>
</reference>
<proteinExistence type="predicted"/>
<dbReference type="InterPro" id="IPR011009">
    <property type="entry name" value="Kinase-like_dom_sf"/>
</dbReference>
<dbReference type="Pfam" id="PF00069">
    <property type="entry name" value="Pkinase"/>
    <property type="match status" value="1"/>
</dbReference>
<evidence type="ECO:0000259" key="3">
    <source>
        <dbReference type="PROSITE" id="PS50011"/>
    </source>
</evidence>
<dbReference type="PANTHER" id="PTHR27001">
    <property type="entry name" value="OS01G0253100 PROTEIN"/>
    <property type="match status" value="1"/>
</dbReference>
<sequence>MGLSLCGERGHLGVPSWGACGIPPAYAGRGQNAQMCCMYNMHDSREHIVRNEQAIVDNLTEDNATRVLASRRTAEGEQLYLVYDQGSAGTSPPNKLLVKKFHNANPALQVDGNVMYRCNSEMFLLANISHKNIIKVVDHIQREDAIMLIYEYPVHGSLRSWLHQPMDAGRHLSWPDRRGIAIGVARGLRQLHHRCNKLFVHHNINSENILLDQNFKAVIASFGAAQVNMAGLGQPLPITDLRPGNFGYAAPEYGLGKNQLTEKVDIYSFGVLMLELVTGRMTNEATTDGHLANWAQNNFRTLMANQQEAFQNVVDRSIPDQARYREEMATVFMLGVDCTTVDPKERPSMRMALKRLRRCRWRAPFRGLLTGFLM</sequence>
<dbReference type="GO" id="GO:0004672">
    <property type="term" value="F:protein kinase activity"/>
    <property type="evidence" value="ECO:0007669"/>
    <property type="project" value="InterPro"/>
</dbReference>
<keyword evidence="5" id="KW-1185">Reference proteome</keyword>
<dbReference type="SUPFAM" id="SSF56112">
    <property type="entry name" value="Protein kinase-like (PK-like)"/>
    <property type="match status" value="1"/>
</dbReference>
<organism evidence="4 5">
    <name type="scientific">Triticum turgidum subsp. durum</name>
    <name type="common">Durum wheat</name>
    <name type="synonym">Triticum durum</name>
    <dbReference type="NCBI Taxonomy" id="4567"/>
    <lineage>
        <taxon>Eukaryota</taxon>
        <taxon>Viridiplantae</taxon>
        <taxon>Streptophyta</taxon>
        <taxon>Embryophyta</taxon>
        <taxon>Tracheophyta</taxon>
        <taxon>Spermatophyta</taxon>
        <taxon>Magnoliopsida</taxon>
        <taxon>Liliopsida</taxon>
        <taxon>Poales</taxon>
        <taxon>Poaceae</taxon>
        <taxon>BOP clade</taxon>
        <taxon>Pooideae</taxon>
        <taxon>Triticodae</taxon>
        <taxon>Triticeae</taxon>
        <taxon>Triticinae</taxon>
        <taxon>Triticum</taxon>
    </lineage>
</organism>
<protein>
    <recommendedName>
        <fullName evidence="3">Protein kinase domain-containing protein</fullName>
    </recommendedName>
</protein>
<dbReference type="PROSITE" id="PS50011">
    <property type="entry name" value="PROTEIN_KINASE_DOM"/>
    <property type="match status" value="1"/>
</dbReference>
<accession>A0A9R0Z134</accession>
<keyword evidence="2" id="KW-0067">ATP-binding</keyword>
<dbReference type="PANTHER" id="PTHR27001:SF936">
    <property type="entry name" value="PROTEIN KINASE DOMAIN-CONTAINING PROTEIN"/>
    <property type="match status" value="1"/>
</dbReference>
<evidence type="ECO:0000313" key="4">
    <source>
        <dbReference type="EMBL" id="VAI68344.1"/>
    </source>
</evidence>
<keyword evidence="1" id="KW-0547">Nucleotide-binding</keyword>
<dbReference type="Gramene" id="TRITD7Av1G002610.2">
    <property type="protein sequence ID" value="TRITD7Av1G002610.2"/>
    <property type="gene ID" value="TRITD7Av1G002610"/>
</dbReference>
<dbReference type="Gene3D" id="1.10.510.10">
    <property type="entry name" value="Transferase(Phosphotransferase) domain 1"/>
    <property type="match status" value="1"/>
</dbReference>
<dbReference type="Gene3D" id="3.30.200.20">
    <property type="entry name" value="Phosphorylase Kinase, domain 1"/>
    <property type="match status" value="1"/>
</dbReference>